<dbReference type="EC" id="2.4.-.-" evidence="3"/>
<keyword evidence="3" id="KW-0328">Glycosyltransferase</keyword>
<feature type="domain" description="Glycosyl transferase family 1" evidence="2">
    <location>
        <begin position="225"/>
        <end position="382"/>
    </location>
</feature>
<accession>A0ABS7WUT1</accession>
<proteinExistence type="predicted"/>
<sequence>MRIIVDMQGAQAQSRKRGIGRYTLALIRALIRQGGDHEIILVFNELFEESIKDLWPEFQSWLGIERLHVWSVPAPVRKIDGENESRWKAAEQLYENYLGSLKPDFVLVTSLFEGLGDDAVTSIKAWRRDYPVAIVLFDLIPLIHRSPYLDNPAHARWYDEKVLHLQRADLLLAISESTRREGLSHFDFPDSGIVNISSAFDEGFQPITISTERRHVLRVHYGLPKPFIMYTGGIDHRKNLEGLIRAFAKLQVDFREKFQLAIVCAVHDPERERLQALARRHGLESDALVLTGFVPEQDLLELYNLCEAFVFPSWHEGFGLPALEAMACGAPVIASNTTSLPEVVGWDEALFDPHDDDAIAEKLHRVLGDSEFRQQLREHGLKQAARFSWDGSARIALQAMVDHVDNSSQDEPSGVDIDSRPKLALVSPLPPERSGISDYSAELLPVLAEHYKIDVFVDQSEVKDDWVHRNCHVRPASELREIAGDYDRVLYQFGNSAFHQHMFELLDDVPGVVVLHDFFLSGVIAHREWFFGLTNSWLDALYESHGYPAVLERCRQSDTADVVWRYPCNLPVLQRAHGVIVHSANSCRLARQWYGEAAGRDWSHIPLLRRPASGDSQRRYQARKELGIEEDALVVCSFGFLGATKLNHRLLDAWLDSALAKDTHALLIFVGDSGPDEYGARLKRRIRESAQEGRIRITGWADDLDYHRYLAAADIGVQLRTRSRGETSAAVLDCMNHGLATIVNANGSMADLSDSVVFKLPDAFSDRQLGDALECLYRDPDWRMSLGRAAAAEIHAAHAPAHCANLYHQAIEASYRRINNTGEGVAESLARQPHVAAYDDAQRCQLAASIDFNFPEAPRQPQLLLDVTGLIADGDTPRPLTARLLDHWLTEIPQGYRLEPVYRNDAGEWCYARHFALKRLGVAPELLRDDPVGPHRGDLWMGLEVPAESLDDDDSHYRHLRYRGVHVSLFTAEEIAGSLDRWFNGITEALPAMMPDRDTPLLLVDVSELVRHDIGTGIQRVVRNILAQWRDHPPAGYRPMPVYARTDSPGYRHARGFMLKRLGLPATLLPDDPVNPLPGDRFLGLDLQPAVVSRQRELYRAWRESGIRTEFVVYDLLCVRYPQFFREGGRETFQRWLDVVGESDGLIAISRAVAGQLRKWLDERESQAGEPCHQPRVDWFHLGGDLEAHEIAASSPVSPMMDALDLSRPTFLMVGTLEPRKAHGQVLEAFDRLWQDGRNINLVIVGKPGWHVESLVDTLNDHEQRGHRLFWLADCGDATLRWLYQHSSCLIAASHDEGFGLPLIEAARHHLPILARDIPVFREVAGEHAGYFSASDAGEVAEALCDWLEAHAQGRHVRSDAMKWQSWEASAAQLAERLLAPTDITPSKHARTDSLV</sequence>
<evidence type="ECO:0000259" key="2">
    <source>
        <dbReference type="Pfam" id="PF00534"/>
    </source>
</evidence>
<organism evidence="3 4">
    <name type="scientific">Modicisalibacter tunisiensis</name>
    <dbReference type="NCBI Taxonomy" id="390637"/>
    <lineage>
        <taxon>Bacteria</taxon>
        <taxon>Pseudomonadati</taxon>
        <taxon>Pseudomonadota</taxon>
        <taxon>Gammaproteobacteria</taxon>
        <taxon>Oceanospirillales</taxon>
        <taxon>Halomonadaceae</taxon>
        <taxon>Modicisalibacter</taxon>
    </lineage>
</organism>
<dbReference type="GO" id="GO:0016757">
    <property type="term" value="F:glycosyltransferase activity"/>
    <property type="evidence" value="ECO:0007669"/>
    <property type="project" value="UniProtKB-KW"/>
</dbReference>
<feature type="domain" description="Glycosyl transferase family 1" evidence="2">
    <location>
        <begin position="1207"/>
        <end position="1351"/>
    </location>
</feature>
<comment type="caution">
    <text evidence="3">The sequence shown here is derived from an EMBL/GenBank/DDBJ whole genome shotgun (WGS) entry which is preliminary data.</text>
</comment>
<evidence type="ECO:0000256" key="1">
    <source>
        <dbReference type="ARBA" id="ARBA00022679"/>
    </source>
</evidence>
<dbReference type="Proteomes" id="UP001319883">
    <property type="component" value="Unassembled WGS sequence"/>
</dbReference>
<reference evidence="3 4" key="1">
    <citation type="submission" date="2021-05" db="EMBL/GenBank/DDBJ databases">
        <title>Petroleum and Energy Research Collection (APPE): ex situ preservation of microbial diversity associated with the oil industry and exploitation of its biotechnological potential.</title>
        <authorList>
            <person name="Paixao C.T.M."/>
            <person name="Gomes M.B."/>
            <person name="Oliveira V.M."/>
        </authorList>
    </citation>
    <scope>NUCLEOTIDE SEQUENCE [LARGE SCALE GENOMIC DNA]</scope>
    <source>
        <strain evidence="3 4">LIT2</strain>
    </source>
</reference>
<protein>
    <submittedName>
        <fullName evidence="3">Glycosyltransferase</fullName>
        <ecNumber evidence="3">2.4.-.-</ecNumber>
    </submittedName>
</protein>
<dbReference type="CDD" id="cd03809">
    <property type="entry name" value="GT4_MtfB-like"/>
    <property type="match status" value="2"/>
</dbReference>
<keyword evidence="1 3" id="KW-0808">Transferase</keyword>
<gene>
    <name evidence="3" type="ORF">KGQ91_00260</name>
</gene>
<evidence type="ECO:0000313" key="3">
    <source>
        <dbReference type="EMBL" id="MBZ9566130.1"/>
    </source>
</evidence>
<dbReference type="Pfam" id="PF13692">
    <property type="entry name" value="Glyco_trans_1_4"/>
    <property type="match status" value="1"/>
</dbReference>
<dbReference type="Pfam" id="PF00534">
    <property type="entry name" value="Glycos_transf_1"/>
    <property type="match status" value="2"/>
</dbReference>
<dbReference type="Gene3D" id="3.40.50.2000">
    <property type="entry name" value="Glycogen Phosphorylase B"/>
    <property type="match status" value="4"/>
</dbReference>
<dbReference type="RefSeq" id="WP_224419950.1">
    <property type="nucleotide sequence ID" value="NZ_JAGXFD010000001.1"/>
</dbReference>
<evidence type="ECO:0000313" key="4">
    <source>
        <dbReference type="Proteomes" id="UP001319883"/>
    </source>
</evidence>
<dbReference type="EMBL" id="JAGXFD010000001">
    <property type="protein sequence ID" value="MBZ9566130.1"/>
    <property type="molecule type" value="Genomic_DNA"/>
</dbReference>
<dbReference type="InterPro" id="IPR001296">
    <property type="entry name" value="Glyco_trans_1"/>
</dbReference>
<keyword evidence="4" id="KW-1185">Reference proteome</keyword>
<dbReference type="SUPFAM" id="SSF53756">
    <property type="entry name" value="UDP-Glycosyltransferase/glycogen phosphorylase"/>
    <property type="match status" value="3"/>
</dbReference>
<dbReference type="PANTHER" id="PTHR46401">
    <property type="entry name" value="GLYCOSYLTRANSFERASE WBBK-RELATED"/>
    <property type="match status" value="1"/>
</dbReference>
<name>A0ABS7WUT1_9GAMM</name>
<dbReference type="PANTHER" id="PTHR46401:SF2">
    <property type="entry name" value="GLYCOSYLTRANSFERASE WBBK-RELATED"/>
    <property type="match status" value="1"/>
</dbReference>